<keyword evidence="1" id="KW-0282">Flagellum</keyword>
<name>A0ABZ0L703_9BACL</name>
<sequence length="135" mass="15841">MTTVDIEKAIQIYKEASTSTLSMMEYILLLLNEMHKNIEQCEKAFNAQNLPERDRTLRKAQDFLFEIMTTTDQETAYSARLMTIYIHMNQCLVHTQLTKQPDLLNHVGQMLVELIASWQVSKQVTRRRNFTTDQL</sequence>
<dbReference type="Gene3D" id="1.20.120.340">
    <property type="entry name" value="Flagellar protein FliS"/>
    <property type="match status" value="1"/>
</dbReference>
<dbReference type="RefSeq" id="WP_317969283.1">
    <property type="nucleotide sequence ID" value="NZ_CP129118.1"/>
</dbReference>
<keyword evidence="1" id="KW-0966">Cell projection</keyword>
<gene>
    <name evidence="1" type="ORF">QWT69_04255</name>
</gene>
<keyword evidence="2" id="KW-1185">Reference proteome</keyword>
<proteinExistence type="predicted"/>
<dbReference type="EMBL" id="CP129118">
    <property type="protein sequence ID" value="WOV88342.1"/>
    <property type="molecule type" value="Genomic_DNA"/>
</dbReference>
<accession>A0ABZ0L703</accession>
<dbReference type="InterPro" id="IPR003713">
    <property type="entry name" value="FliS"/>
</dbReference>
<keyword evidence="1" id="KW-0969">Cilium</keyword>
<dbReference type="Pfam" id="PF02561">
    <property type="entry name" value="FliS"/>
    <property type="match status" value="1"/>
</dbReference>
<dbReference type="Proteomes" id="UP001303902">
    <property type="component" value="Chromosome"/>
</dbReference>
<protein>
    <submittedName>
        <fullName evidence="1">Flagellar protein FliS</fullName>
    </submittedName>
</protein>
<reference evidence="1 2" key="1">
    <citation type="submission" date="2023-06" db="EMBL/GenBank/DDBJ databases">
        <title>Sporosarcina sp. nov., isolated from Korean tranditional fermented seafood 'Jeotgal'.</title>
        <authorList>
            <person name="Yang A.I."/>
            <person name="Shin N.-R."/>
        </authorList>
    </citation>
    <scope>NUCLEOTIDE SEQUENCE [LARGE SCALE GENOMIC DNA]</scope>
    <source>
        <strain evidence="1 2">T2O-4</strain>
    </source>
</reference>
<evidence type="ECO:0000313" key="1">
    <source>
        <dbReference type="EMBL" id="WOV88342.1"/>
    </source>
</evidence>
<evidence type="ECO:0000313" key="2">
    <source>
        <dbReference type="Proteomes" id="UP001303902"/>
    </source>
</evidence>
<organism evidence="1 2">
    <name type="scientific">Sporosarcina oncorhynchi</name>
    <dbReference type="NCBI Taxonomy" id="3056444"/>
    <lineage>
        <taxon>Bacteria</taxon>
        <taxon>Bacillati</taxon>
        <taxon>Bacillota</taxon>
        <taxon>Bacilli</taxon>
        <taxon>Bacillales</taxon>
        <taxon>Caryophanaceae</taxon>
        <taxon>Sporosarcina</taxon>
    </lineage>
</organism>
<dbReference type="InterPro" id="IPR036584">
    <property type="entry name" value="FliS_sf"/>
</dbReference>
<dbReference type="SUPFAM" id="SSF101116">
    <property type="entry name" value="Flagellar export chaperone FliS"/>
    <property type="match status" value="1"/>
</dbReference>